<dbReference type="AlphaFoldDB" id="A0A1H1F6X9"/>
<protein>
    <submittedName>
        <fullName evidence="4">Uncharacterized protein</fullName>
    </submittedName>
</protein>
<feature type="transmembrane region" description="Helical" evidence="2">
    <location>
        <begin position="487"/>
        <end position="511"/>
    </location>
</feature>
<gene>
    <name evidence="4" type="ORF">SAMN04489718_2869</name>
</gene>
<feature type="region of interest" description="Disordered" evidence="1">
    <location>
        <begin position="223"/>
        <end position="245"/>
    </location>
</feature>
<evidence type="ECO:0000256" key="3">
    <source>
        <dbReference type="SAM" id="SignalP"/>
    </source>
</evidence>
<feature type="chain" id="PRO_5039626515" evidence="3">
    <location>
        <begin position="32"/>
        <end position="516"/>
    </location>
</feature>
<organism evidence="4 5">
    <name type="scientific">Actinopolyspora saharensis</name>
    <dbReference type="NCBI Taxonomy" id="995062"/>
    <lineage>
        <taxon>Bacteria</taxon>
        <taxon>Bacillati</taxon>
        <taxon>Actinomycetota</taxon>
        <taxon>Actinomycetes</taxon>
        <taxon>Actinopolysporales</taxon>
        <taxon>Actinopolysporaceae</taxon>
        <taxon>Actinopolyspora</taxon>
    </lineage>
</organism>
<evidence type="ECO:0000256" key="2">
    <source>
        <dbReference type="SAM" id="Phobius"/>
    </source>
</evidence>
<name>A0A1H1F6X9_9ACTN</name>
<evidence type="ECO:0000313" key="4">
    <source>
        <dbReference type="EMBL" id="SDQ96504.1"/>
    </source>
</evidence>
<feature type="region of interest" description="Disordered" evidence="1">
    <location>
        <begin position="142"/>
        <end position="166"/>
    </location>
</feature>
<evidence type="ECO:0000313" key="5">
    <source>
        <dbReference type="Proteomes" id="UP000199301"/>
    </source>
</evidence>
<dbReference type="EMBL" id="FNKO01000002">
    <property type="protein sequence ID" value="SDQ96504.1"/>
    <property type="molecule type" value="Genomic_DNA"/>
</dbReference>
<dbReference type="Proteomes" id="UP000199301">
    <property type="component" value="Unassembled WGS sequence"/>
</dbReference>
<keyword evidence="2" id="KW-0472">Membrane</keyword>
<feature type="signal peptide" evidence="3">
    <location>
        <begin position="1"/>
        <end position="31"/>
    </location>
</feature>
<feature type="region of interest" description="Disordered" evidence="1">
    <location>
        <begin position="29"/>
        <end position="65"/>
    </location>
</feature>
<dbReference type="RefSeq" id="WP_092524638.1">
    <property type="nucleotide sequence ID" value="NZ_FNKO01000002.1"/>
</dbReference>
<keyword evidence="2" id="KW-1133">Transmembrane helix</keyword>
<accession>A0A1H1F6X9</accession>
<proteinExistence type="predicted"/>
<reference evidence="5" key="1">
    <citation type="submission" date="2016-10" db="EMBL/GenBank/DDBJ databases">
        <authorList>
            <person name="Varghese N."/>
            <person name="Submissions S."/>
        </authorList>
    </citation>
    <scope>NUCLEOTIDE SEQUENCE [LARGE SCALE GENOMIC DNA]</scope>
    <source>
        <strain evidence="5">DSM 45459</strain>
    </source>
</reference>
<keyword evidence="3" id="KW-0732">Signal</keyword>
<sequence>MRIPTVHRLAVCSAVSLAVVLLGLPAATAQSTPPSTPTPTPEFPDQPPGSAEPETPPPGPVVGGAGTGIGLLRVLPNAVPGESIIDDPGFDEKLPRQALVETGMGVSVAKADSQAYLAQEKAVAESAPLGFAVGGNAPALPGSLSQTAVPDHAEPRTRGLESPSSPLDGLLDLGALEGSAHARWDEQLGPCVEPISAARTSLAEVSAVNVLPALNNREDELAAEAAELSSGPPPAEDGTALGEEMGPLEKLGGLLTGPAADPASGKGSLLRVPEAMRADSSVRLVDVPGQRGKAVRSTSRFEAGGIHLFAGTSQELRIDVVSRPKLTATATGDPETSSVDYSAPVLRVSRGGEELFTLDAANPEFELPIGLPLPTPGEDSDTALVGHSDRENVLDIGVLRLSLGELTKDETGGEVRAGARLLDLKILPNDFLGFSTALAQVSFGEQFARAGAPEGGVHCERSTPPENTTAPPVREAGGPPLAKTSGAYHAVGLFWTGTLLLLLGAVLVAALPRRRQ</sequence>
<keyword evidence="5" id="KW-1185">Reference proteome</keyword>
<dbReference type="OrthoDB" id="3676216at2"/>
<feature type="region of interest" description="Disordered" evidence="1">
    <location>
        <begin position="453"/>
        <end position="480"/>
    </location>
</feature>
<dbReference type="STRING" id="995062.SAMN04489718_2869"/>
<keyword evidence="2" id="KW-0812">Transmembrane</keyword>
<evidence type="ECO:0000256" key="1">
    <source>
        <dbReference type="SAM" id="MobiDB-lite"/>
    </source>
</evidence>
<feature type="compositionally biased region" description="Pro residues" evidence="1">
    <location>
        <begin position="34"/>
        <end position="47"/>
    </location>
</feature>